<evidence type="ECO:0000313" key="1">
    <source>
        <dbReference type="EMBL" id="RIY08287.1"/>
    </source>
</evidence>
<keyword evidence="2" id="KW-1185">Reference proteome</keyword>
<dbReference type="OrthoDB" id="885235at2"/>
<reference evidence="1 2" key="1">
    <citation type="submission" date="2018-09" db="EMBL/GenBank/DDBJ databases">
        <authorList>
            <person name="Zeman M."/>
            <person name="Pardy F."/>
        </authorList>
    </citation>
    <scope>NUCLEOTIDE SEQUENCE [LARGE SCALE GENOMIC DNA]</scope>
    <source>
        <strain evidence="1 2">CCM 8852</strain>
    </source>
</reference>
<sequence length="144" mass="15476">MKRPLFHQFFSIWLALLVLTASVGLTVQQHTCLLSGAHSAAIVFQPAQHGCPPARVKQEPDQTRAAQLTRSCCEFGAHFHKLDTPSAHLAWVKAPVPALLPGWPVAPHPVPYIAAVAARWFAAHSSPPPLGGRTLLTFGGILVV</sequence>
<dbReference type="EMBL" id="QYCN01000023">
    <property type="protein sequence ID" value="RIY08287.1"/>
    <property type="molecule type" value="Genomic_DNA"/>
</dbReference>
<reference evidence="1 2" key="2">
    <citation type="submission" date="2019-01" db="EMBL/GenBank/DDBJ databases">
        <title>Hymenobacter humicola sp. nov., isolated from soils in Antarctica.</title>
        <authorList>
            <person name="Sedlacek I."/>
            <person name="Holochova P."/>
            <person name="Kralova S."/>
            <person name="Pantucek R."/>
            <person name="Stankova E."/>
            <person name="Vrbovska V."/>
            <person name="Kristofova L."/>
            <person name="Svec P."/>
            <person name="Busse H.-J."/>
        </authorList>
    </citation>
    <scope>NUCLEOTIDE SEQUENCE [LARGE SCALE GENOMIC DNA]</scope>
    <source>
        <strain evidence="1 2">CCM 8852</strain>
    </source>
</reference>
<proteinExistence type="predicted"/>
<organism evidence="1 2">
    <name type="scientific">Hymenobacter rubripertinctus</name>
    <dbReference type="NCBI Taxonomy" id="2029981"/>
    <lineage>
        <taxon>Bacteria</taxon>
        <taxon>Pseudomonadati</taxon>
        <taxon>Bacteroidota</taxon>
        <taxon>Cytophagia</taxon>
        <taxon>Cytophagales</taxon>
        <taxon>Hymenobacteraceae</taxon>
        <taxon>Hymenobacter</taxon>
    </lineage>
</organism>
<dbReference type="RefSeq" id="WP_119656558.1">
    <property type="nucleotide sequence ID" value="NZ_JBHUOI010000043.1"/>
</dbReference>
<comment type="caution">
    <text evidence="1">The sequence shown here is derived from an EMBL/GenBank/DDBJ whole genome shotgun (WGS) entry which is preliminary data.</text>
</comment>
<dbReference type="AlphaFoldDB" id="A0A418QSP0"/>
<name>A0A418QSP0_9BACT</name>
<protein>
    <submittedName>
        <fullName evidence="1">Uncharacterized protein</fullName>
    </submittedName>
</protein>
<evidence type="ECO:0000313" key="2">
    <source>
        <dbReference type="Proteomes" id="UP000284250"/>
    </source>
</evidence>
<gene>
    <name evidence="1" type="ORF">D0T11_14700</name>
</gene>
<dbReference type="Proteomes" id="UP000284250">
    <property type="component" value="Unassembled WGS sequence"/>
</dbReference>
<accession>A0A418QSP0</accession>